<dbReference type="EMBL" id="CP116942">
    <property type="protein sequence ID" value="WCO67277.1"/>
    <property type="molecule type" value="Genomic_DNA"/>
</dbReference>
<evidence type="ECO:0000313" key="10">
    <source>
        <dbReference type="Proteomes" id="UP001216390"/>
    </source>
</evidence>
<dbReference type="Pfam" id="PF00420">
    <property type="entry name" value="Oxidored_q2"/>
    <property type="match status" value="1"/>
</dbReference>
<dbReference type="AlphaFoldDB" id="A0AAE9YET8"/>
<dbReference type="Gene3D" id="1.10.287.3510">
    <property type="match status" value="1"/>
</dbReference>
<comment type="subcellular location">
    <subcellularLocation>
        <location evidence="1">Cell membrane</location>
        <topology evidence="1">Multi-pass membrane protein</topology>
    </subcellularLocation>
</comment>
<gene>
    <name evidence="9" type="ORF">PO878_00890</name>
</gene>
<dbReference type="RefSeq" id="WP_272736799.1">
    <property type="nucleotide sequence ID" value="NZ_CP116942.1"/>
</dbReference>
<dbReference type="NCBIfam" id="NF005929">
    <property type="entry name" value="PRK07946.1"/>
    <property type="match status" value="1"/>
</dbReference>
<feature type="transmembrane region" description="Helical" evidence="8">
    <location>
        <begin position="6"/>
        <end position="21"/>
    </location>
</feature>
<evidence type="ECO:0000256" key="3">
    <source>
        <dbReference type="ARBA" id="ARBA00022475"/>
    </source>
</evidence>
<proteinExistence type="inferred from homology"/>
<keyword evidence="10" id="KW-1185">Reference proteome</keyword>
<keyword evidence="5 8" id="KW-1133">Transmembrane helix</keyword>
<comment type="similarity">
    <text evidence="2">Belongs to the CPA3 antiporters (TC 2.A.63) subunit C family.</text>
</comment>
<feature type="region of interest" description="Disordered" evidence="7">
    <location>
        <begin position="112"/>
        <end position="149"/>
    </location>
</feature>
<name>A0AAE9YET8_9ACTN</name>
<dbReference type="Proteomes" id="UP001216390">
    <property type="component" value="Chromosome"/>
</dbReference>
<accession>A0AAE9YET8</accession>
<feature type="compositionally biased region" description="Acidic residues" evidence="7">
    <location>
        <begin position="118"/>
        <end position="129"/>
    </location>
</feature>
<dbReference type="InterPro" id="IPR039428">
    <property type="entry name" value="NUOK/Mnh_C1-like"/>
</dbReference>
<keyword evidence="4 8" id="KW-0812">Transmembrane</keyword>
<keyword evidence="6 8" id="KW-0472">Membrane</keyword>
<feature type="transmembrane region" description="Helical" evidence="8">
    <location>
        <begin position="69"/>
        <end position="90"/>
    </location>
</feature>
<dbReference type="KEGG" id="ima:PO878_00890"/>
<evidence type="ECO:0000256" key="2">
    <source>
        <dbReference type="ARBA" id="ARBA00010388"/>
    </source>
</evidence>
<dbReference type="PANTHER" id="PTHR34583">
    <property type="entry name" value="ANTIPORTER SUBUNIT MNHC2-RELATED"/>
    <property type="match status" value="1"/>
</dbReference>
<dbReference type="PANTHER" id="PTHR34583:SF2">
    <property type="entry name" value="ANTIPORTER SUBUNIT MNHC2-RELATED"/>
    <property type="match status" value="1"/>
</dbReference>
<dbReference type="GO" id="GO:0005886">
    <property type="term" value="C:plasma membrane"/>
    <property type="evidence" value="ECO:0007669"/>
    <property type="project" value="UniProtKB-SubCell"/>
</dbReference>
<reference evidence="9" key="1">
    <citation type="submission" date="2023-01" db="EMBL/GenBank/DDBJ databases">
        <title>The diversity of Class Acidimicrobiia in South China Sea sediment environments and the proposal of Iamia marina sp. nov., a novel species of the genus Iamia.</title>
        <authorList>
            <person name="He Y."/>
            <person name="Tian X."/>
        </authorList>
    </citation>
    <scope>NUCLEOTIDE SEQUENCE</scope>
    <source>
        <strain evidence="9">DSM 19957</strain>
    </source>
</reference>
<keyword evidence="3" id="KW-1003">Cell membrane</keyword>
<feature type="compositionally biased region" description="Basic and acidic residues" evidence="7">
    <location>
        <begin position="135"/>
        <end position="149"/>
    </location>
</feature>
<evidence type="ECO:0000256" key="5">
    <source>
        <dbReference type="ARBA" id="ARBA00022989"/>
    </source>
</evidence>
<evidence type="ECO:0000256" key="4">
    <source>
        <dbReference type="ARBA" id="ARBA00022692"/>
    </source>
</evidence>
<evidence type="ECO:0000313" key="9">
    <source>
        <dbReference type="EMBL" id="WCO67277.1"/>
    </source>
</evidence>
<evidence type="ECO:0000256" key="8">
    <source>
        <dbReference type="SAM" id="Phobius"/>
    </source>
</evidence>
<sequence>MSIPMAALIGVLFAAGTYLMMHRTMTRIILGFAVLANAVNLLIITAGGPPGSPPVLGEDGVLADPVPQALVLTAIVIGFGIQAFLLALAWRNWTLDGNDEVEDDIADRRLAERAGLEETPEEAVEDVATEVDAGVQRRGDEQPQDEERR</sequence>
<dbReference type="InterPro" id="IPR050601">
    <property type="entry name" value="CPA3_antiporter_subunitC"/>
</dbReference>
<feature type="transmembrane region" description="Helical" evidence="8">
    <location>
        <begin position="28"/>
        <end position="49"/>
    </location>
</feature>
<evidence type="ECO:0000256" key="6">
    <source>
        <dbReference type="ARBA" id="ARBA00023136"/>
    </source>
</evidence>
<protein>
    <submittedName>
        <fullName evidence="9">Na(+)/H(+) antiporter subunit C</fullName>
    </submittedName>
</protein>
<evidence type="ECO:0000256" key="1">
    <source>
        <dbReference type="ARBA" id="ARBA00004651"/>
    </source>
</evidence>
<evidence type="ECO:0000256" key="7">
    <source>
        <dbReference type="SAM" id="MobiDB-lite"/>
    </source>
</evidence>
<organism evidence="9 10">
    <name type="scientific">Iamia majanohamensis</name>
    <dbReference type="NCBI Taxonomy" id="467976"/>
    <lineage>
        <taxon>Bacteria</taxon>
        <taxon>Bacillati</taxon>
        <taxon>Actinomycetota</taxon>
        <taxon>Acidimicrobiia</taxon>
        <taxon>Acidimicrobiales</taxon>
        <taxon>Iamiaceae</taxon>
        <taxon>Iamia</taxon>
    </lineage>
</organism>